<organism evidence="1 2">
    <name type="scientific">Aspergillus bombycis</name>
    <dbReference type="NCBI Taxonomy" id="109264"/>
    <lineage>
        <taxon>Eukaryota</taxon>
        <taxon>Fungi</taxon>
        <taxon>Dikarya</taxon>
        <taxon>Ascomycota</taxon>
        <taxon>Pezizomycotina</taxon>
        <taxon>Eurotiomycetes</taxon>
        <taxon>Eurotiomycetidae</taxon>
        <taxon>Eurotiales</taxon>
        <taxon>Aspergillaceae</taxon>
        <taxon>Aspergillus</taxon>
    </lineage>
</organism>
<evidence type="ECO:0000313" key="2">
    <source>
        <dbReference type="Proteomes" id="UP000179179"/>
    </source>
</evidence>
<dbReference type="AlphaFoldDB" id="A0A1F8ADJ6"/>
<reference evidence="1 2" key="1">
    <citation type="journal article" date="2016" name="Genome Biol. Evol.">
        <title>Draft genome sequence of an aflatoxigenic Aspergillus species, A. bombycis.</title>
        <authorList>
            <person name="Moore G.G."/>
            <person name="Mack B.M."/>
            <person name="Beltz S.B."/>
            <person name="Gilbert M.K."/>
        </authorList>
    </citation>
    <scope>NUCLEOTIDE SEQUENCE [LARGE SCALE GENOMIC DNA]</scope>
    <source>
        <strain evidence="2">NRRL 26010</strain>
    </source>
</reference>
<gene>
    <name evidence="1" type="ORF">ABOM_003579</name>
</gene>
<dbReference type="OrthoDB" id="5333491at2759"/>
<proteinExistence type="predicted"/>
<comment type="caution">
    <text evidence="1">The sequence shown here is derived from an EMBL/GenBank/DDBJ whole genome shotgun (WGS) entry which is preliminary data.</text>
</comment>
<dbReference type="EMBL" id="LYCR01000009">
    <property type="protein sequence ID" value="OGM49435.1"/>
    <property type="molecule type" value="Genomic_DNA"/>
</dbReference>
<accession>A0A1F8ADJ6</accession>
<dbReference type="GeneID" id="34446969"/>
<evidence type="ECO:0000313" key="1">
    <source>
        <dbReference type="EMBL" id="OGM49435.1"/>
    </source>
</evidence>
<protein>
    <recommendedName>
        <fullName evidence="3">F-box domain-containing protein</fullName>
    </recommendedName>
</protein>
<dbReference type="STRING" id="109264.A0A1F8ADJ6"/>
<name>A0A1F8ADJ6_9EURO</name>
<dbReference type="RefSeq" id="XP_022393152.1">
    <property type="nucleotide sequence ID" value="XM_022530709.1"/>
</dbReference>
<keyword evidence="2" id="KW-1185">Reference proteome</keyword>
<evidence type="ECO:0008006" key="3">
    <source>
        <dbReference type="Google" id="ProtNLM"/>
    </source>
</evidence>
<sequence length="495" mass="56823">MESLSPEVLLLIIPHLCQEPPILRLKPWDPRWGQMPILNIASYAVISRSWQYAVERFTMADIHTHSSDLLSFREIFSRPRRRQTLRRLEYEIDLPVFSANRVSRSERHKERDKAFKKGLIDLFDGLATWDKQGVYLAITTSSSVDLGHRPLDLDMGLWPRYRTLRDIYLSSDNAELPELSCIGSLYIPDVERYLYPSVIAWIISSLPGLESLRLKLNAPAPRKKELQEYRLALAKALDSPSLSNLKELYISFEESIPLNHSYETQAEDPVYPDGDVLNLSLRRLAETAPLESLVLTGWWPISPALFNGTAPFPYLQDLHIDAAMLTYDGRWYYTGNPDSVDPHFQFDTDEDEGSDSDPSIISEDTEAANGQGEAVLNDDEPQHLWRTEPDPQMFDALMKSMAEAMNRMPRLLGLEFRMGVYPTGDHAISFEYSATGHVPCGDRCRDTLSQWAAKWEIPDEILKLWRERLGWEGVILLQGWLAARQWSRLYLHNDS</sequence>
<dbReference type="Proteomes" id="UP000179179">
    <property type="component" value="Unassembled WGS sequence"/>
</dbReference>